<accession>A0A291GP38</accession>
<evidence type="ECO:0000313" key="3">
    <source>
        <dbReference type="Proteomes" id="UP000218165"/>
    </source>
</evidence>
<sequence length="66" mass="7284">MPDTLTGRYVTQSTAAEYLNVTDRTIRNLIARGDLTGYRLGARAIRVDRAELDALLTPIPTAGDHR</sequence>
<dbReference type="GO" id="GO:0003677">
    <property type="term" value="F:DNA binding"/>
    <property type="evidence" value="ECO:0007669"/>
    <property type="project" value="InterPro"/>
</dbReference>
<dbReference type="AlphaFoldDB" id="A0A291GP38"/>
<protein>
    <submittedName>
        <fullName evidence="2">Excisionase</fullName>
    </submittedName>
</protein>
<organism evidence="2 3">
    <name type="scientific">Brachybacterium vulturis</name>
    <dbReference type="NCBI Taxonomy" id="2017484"/>
    <lineage>
        <taxon>Bacteria</taxon>
        <taxon>Bacillati</taxon>
        <taxon>Actinomycetota</taxon>
        <taxon>Actinomycetes</taxon>
        <taxon>Micrococcales</taxon>
        <taxon>Dermabacteraceae</taxon>
        <taxon>Brachybacterium</taxon>
    </lineage>
</organism>
<evidence type="ECO:0000313" key="2">
    <source>
        <dbReference type="EMBL" id="ATG51927.1"/>
    </source>
</evidence>
<dbReference type="InterPro" id="IPR010093">
    <property type="entry name" value="SinI_DNA-bd"/>
</dbReference>
<dbReference type="RefSeq" id="WP_096803045.1">
    <property type="nucleotide sequence ID" value="NZ_CP023563.1"/>
</dbReference>
<evidence type="ECO:0000259" key="1">
    <source>
        <dbReference type="Pfam" id="PF12728"/>
    </source>
</evidence>
<dbReference type="InterPro" id="IPR041657">
    <property type="entry name" value="HTH_17"/>
</dbReference>
<keyword evidence="3" id="KW-1185">Reference proteome</keyword>
<dbReference type="InterPro" id="IPR009061">
    <property type="entry name" value="DNA-bd_dom_put_sf"/>
</dbReference>
<dbReference type="Pfam" id="PF12728">
    <property type="entry name" value="HTH_17"/>
    <property type="match status" value="1"/>
</dbReference>
<gene>
    <name evidence="2" type="ORF">CFK38_10670</name>
</gene>
<feature type="domain" description="Helix-turn-helix" evidence="1">
    <location>
        <begin position="10"/>
        <end position="56"/>
    </location>
</feature>
<dbReference type="NCBIfam" id="TIGR01764">
    <property type="entry name" value="excise"/>
    <property type="match status" value="1"/>
</dbReference>
<proteinExistence type="predicted"/>
<reference evidence="3" key="1">
    <citation type="submission" date="2017-09" db="EMBL/GenBank/DDBJ databases">
        <title>Brachybacterium sp. VM2412.</title>
        <authorList>
            <person name="Tak E.J."/>
            <person name="Bae J.-W."/>
        </authorList>
    </citation>
    <scope>NUCLEOTIDE SEQUENCE [LARGE SCALE GENOMIC DNA]</scope>
    <source>
        <strain evidence="3">VM2412</strain>
    </source>
</reference>
<dbReference type="SUPFAM" id="SSF46955">
    <property type="entry name" value="Putative DNA-binding domain"/>
    <property type="match status" value="1"/>
</dbReference>
<dbReference type="KEGG" id="brz:CFK38_10670"/>
<dbReference type="EMBL" id="CP023563">
    <property type="protein sequence ID" value="ATG51927.1"/>
    <property type="molecule type" value="Genomic_DNA"/>
</dbReference>
<dbReference type="Proteomes" id="UP000218165">
    <property type="component" value="Chromosome"/>
</dbReference>
<name>A0A291GP38_9MICO</name>
<dbReference type="OrthoDB" id="4870800at2"/>